<evidence type="ECO:0000256" key="2">
    <source>
        <dbReference type="ARBA" id="ARBA00010617"/>
    </source>
</evidence>
<sequence length="558" mass="61754">MLTLALLLAAIILFSVISLMRRLWLQALAGIPGPRLAAVTKLWYAYQVRNGRLLQLATTLHRRYGPVVRVAPNEVWLNSPEAFRAIYSPSHGFDKSDFYLSTVLFHPVTDWRRPFDLAFPDTLDLLSERDMTRYRQQRRLIGPVYHETNMAKFSSAVDAVLAKAVAELRSLNGTRVDLKEWMHIIAVECLGAVVLGWSPGLLKAHSDAGSSSAGYYNWRRKSVFGLFPGLVVADFHCGGGGPVLRAFTAAWRLAYDAQPGSKSFFPAVGQRVSARVRKALKACKAECRDPPGDVTSNGKNQDLLGDLVALHRTRPEFNETYLRRMAVTNFGAGHETMCSALTAAVAMIGSHPEIRNKVAAEVRQVNSKGKPMHHVTSARDAAQKIPFTAASIKEAQRLHPVIGMSLSRVVPPPASPDDPPLQLHGHILPPGTRVGCSPLALHRNPSIFGHDPDVYRPARWLDDSSSDDDKDAPLRRRLMERINLTWGGGARTCPGRYLAELIVYKTVVALVRNFDIKATVPADKDIKYYFLAMLEGATAHFDERDDSKEEIAMQQGPS</sequence>
<reference evidence="7 8" key="1">
    <citation type="submission" date="2024-01" db="EMBL/GenBank/DDBJ databases">
        <authorList>
            <person name="Allen C."/>
            <person name="Tagirdzhanova G."/>
        </authorList>
    </citation>
    <scope>NUCLEOTIDE SEQUENCE [LARGE SCALE GENOMIC DNA]</scope>
    <source>
        <strain evidence="7 8">CBS 119000</strain>
    </source>
</reference>
<comment type="cofactor">
    <cofactor evidence="1">
        <name>heme</name>
        <dbReference type="ChEBI" id="CHEBI:30413"/>
    </cofactor>
</comment>
<evidence type="ECO:0000313" key="8">
    <source>
        <dbReference type="Proteomes" id="UP001642502"/>
    </source>
</evidence>
<evidence type="ECO:0000256" key="3">
    <source>
        <dbReference type="ARBA" id="ARBA00022617"/>
    </source>
</evidence>
<evidence type="ECO:0000256" key="1">
    <source>
        <dbReference type="ARBA" id="ARBA00001971"/>
    </source>
</evidence>
<accession>A0ABP0DXY3</accession>
<name>A0ABP0DXY3_9PEZI</name>
<dbReference type="InterPro" id="IPR017972">
    <property type="entry name" value="Cyt_P450_CS"/>
</dbReference>
<dbReference type="Pfam" id="PF00067">
    <property type="entry name" value="p450"/>
    <property type="match status" value="1"/>
</dbReference>
<organism evidence="7 8">
    <name type="scientific">Sporothrix epigloea</name>
    <dbReference type="NCBI Taxonomy" id="1892477"/>
    <lineage>
        <taxon>Eukaryota</taxon>
        <taxon>Fungi</taxon>
        <taxon>Dikarya</taxon>
        <taxon>Ascomycota</taxon>
        <taxon>Pezizomycotina</taxon>
        <taxon>Sordariomycetes</taxon>
        <taxon>Sordariomycetidae</taxon>
        <taxon>Ophiostomatales</taxon>
        <taxon>Ophiostomataceae</taxon>
        <taxon>Sporothrix</taxon>
    </lineage>
</organism>
<evidence type="ECO:0000256" key="6">
    <source>
        <dbReference type="RuleBase" id="RU000461"/>
    </source>
</evidence>
<evidence type="ECO:0008006" key="9">
    <source>
        <dbReference type="Google" id="ProtNLM"/>
    </source>
</evidence>
<keyword evidence="3 6" id="KW-0349">Heme</keyword>
<proteinExistence type="inferred from homology"/>
<dbReference type="PRINTS" id="PR00463">
    <property type="entry name" value="EP450I"/>
</dbReference>
<keyword evidence="4 6" id="KW-0479">Metal-binding</keyword>
<dbReference type="Gene3D" id="1.10.630.10">
    <property type="entry name" value="Cytochrome P450"/>
    <property type="match status" value="1"/>
</dbReference>
<evidence type="ECO:0000256" key="4">
    <source>
        <dbReference type="ARBA" id="ARBA00022723"/>
    </source>
</evidence>
<evidence type="ECO:0000313" key="7">
    <source>
        <dbReference type="EMBL" id="CAK7271795.1"/>
    </source>
</evidence>
<protein>
    <recommendedName>
        <fullName evidence="9">Cytochrome P450</fullName>
    </recommendedName>
</protein>
<dbReference type="PRINTS" id="PR00385">
    <property type="entry name" value="P450"/>
</dbReference>
<keyword evidence="6" id="KW-0503">Monooxygenase</keyword>
<dbReference type="PROSITE" id="PS00086">
    <property type="entry name" value="CYTOCHROME_P450"/>
    <property type="match status" value="1"/>
</dbReference>
<dbReference type="EMBL" id="CAWUON010000078">
    <property type="protein sequence ID" value="CAK7271795.1"/>
    <property type="molecule type" value="Genomic_DNA"/>
</dbReference>
<dbReference type="InterPro" id="IPR001128">
    <property type="entry name" value="Cyt_P450"/>
</dbReference>
<dbReference type="PANTHER" id="PTHR24305:SF232">
    <property type="entry name" value="P450, PUTATIVE (EUROFUNG)-RELATED"/>
    <property type="match status" value="1"/>
</dbReference>
<dbReference type="Proteomes" id="UP001642502">
    <property type="component" value="Unassembled WGS sequence"/>
</dbReference>
<dbReference type="InterPro" id="IPR050121">
    <property type="entry name" value="Cytochrome_P450_monoxygenase"/>
</dbReference>
<keyword evidence="6" id="KW-0560">Oxidoreductase</keyword>
<dbReference type="PANTHER" id="PTHR24305">
    <property type="entry name" value="CYTOCHROME P450"/>
    <property type="match status" value="1"/>
</dbReference>
<comment type="similarity">
    <text evidence="2 6">Belongs to the cytochrome P450 family.</text>
</comment>
<dbReference type="SUPFAM" id="SSF48264">
    <property type="entry name" value="Cytochrome P450"/>
    <property type="match status" value="1"/>
</dbReference>
<comment type="caution">
    <text evidence="7">The sequence shown here is derived from an EMBL/GenBank/DDBJ whole genome shotgun (WGS) entry which is preliminary data.</text>
</comment>
<keyword evidence="8" id="KW-1185">Reference proteome</keyword>
<evidence type="ECO:0000256" key="5">
    <source>
        <dbReference type="ARBA" id="ARBA00023004"/>
    </source>
</evidence>
<gene>
    <name evidence="7" type="ORF">SEPCBS119000_004789</name>
</gene>
<keyword evidence="5 6" id="KW-0408">Iron</keyword>
<dbReference type="InterPro" id="IPR036396">
    <property type="entry name" value="Cyt_P450_sf"/>
</dbReference>
<dbReference type="InterPro" id="IPR002401">
    <property type="entry name" value="Cyt_P450_E_grp-I"/>
</dbReference>